<proteinExistence type="predicted"/>
<feature type="region of interest" description="Disordered" evidence="1">
    <location>
        <begin position="76"/>
        <end position="108"/>
    </location>
</feature>
<evidence type="ECO:0000313" key="3">
    <source>
        <dbReference type="Proteomes" id="UP000297814"/>
    </source>
</evidence>
<sequence length="108" mass="11863">MADTDRVSTTAPHCTEYLNPSSSIPCVAPRIGNDTRSQDLRPIENSQHSTLSIEHNATASCCPEFSPTMKTRSQIKQASKMKQDARGKQTGYAKKGKKVPKTHSCLIM</sequence>
<accession>A0A4Z1GW24</accession>
<keyword evidence="3" id="KW-1185">Reference proteome</keyword>
<protein>
    <submittedName>
        <fullName evidence="2">Uncharacterized protein</fullName>
    </submittedName>
</protein>
<organism evidence="2 3">
    <name type="scientific">Botrytis hyacinthi</name>
    <dbReference type="NCBI Taxonomy" id="278943"/>
    <lineage>
        <taxon>Eukaryota</taxon>
        <taxon>Fungi</taxon>
        <taxon>Dikarya</taxon>
        <taxon>Ascomycota</taxon>
        <taxon>Pezizomycotina</taxon>
        <taxon>Leotiomycetes</taxon>
        <taxon>Helotiales</taxon>
        <taxon>Sclerotiniaceae</taxon>
        <taxon>Botrytis</taxon>
    </lineage>
</organism>
<dbReference type="AlphaFoldDB" id="A0A4Z1GW24"/>
<evidence type="ECO:0000256" key="1">
    <source>
        <dbReference type="SAM" id="MobiDB-lite"/>
    </source>
</evidence>
<reference evidence="2 3" key="1">
    <citation type="submission" date="2017-12" db="EMBL/GenBank/DDBJ databases">
        <title>Comparative genomics of Botrytis spp.</title>
        <authorList>
            <person name="Valero-Jimenez C.A."/>
            <person name="Tapia P."/>
            <person name="Veloso J."/>
            <person name="Silva-Moreno E."/>
            <person name="Staats M."/>
            <person name="Valdes J.H."/>
            <person name="Van Kan J.A.L."/>
        </authorList>
    </citation>
    <scope>NUCLEOTIDE SEQUENCE [LARGE SCALE GENOMIC DNA]</scope>
    <source>
        <strain evidence="2 3">Bh0001</strain>
    </source>
</reference>
<evidence type="ECO:0000313" key="2">
    <source>
        <dbReference type="EMBL" id="TGO41134.1"/>
    </source>
</evidence>
<comment type="caution">
    <text evidence="2">The sequence shown here is derived from an EMBL/GenBank/DDBJ whole genome shotgun (WGS) entry which is preliminary data.</text>
</comment>
<dbReference type="EMBL" id="PQXK01000026">
    <property type="protein sequence ID" value="TGO41134.1"/>
    <property type="molecule type" value="Genomic_DNA"/>
</dbReference>
<name>A0A4Z1GW24_9HELO</name>
<dbReference type="Proteomes" id="UP000297814">
    <property type="component" value="Unassembled WGS sequence"/>
</dbReference>
<gene>
    <name evidence="2" type="ORF">BHYA_0026g00410</name>
</gene>